<proteinExistence type="predicted"/>
<reference evidence="1" key="2">
    <citation type="journal article" date="2022" name="New Phytol.">
        <title>Evolutionary transition to the ectomycorrhizal habit in the genomes of a hyperdiverse lineage of mushroom-forming fungi.</title>
        <authorList>
            <person name="Looney B."/>
            <person name="Miyauchi S."/>
            <person name="Morin E."/>
            <person name="Drula E."/>
            <person name="Courty P.E."/>
            <person name="Kohler A."/>
            <person name="Kuo A."/>
            <person name="LaButti K."/>
            <person name="Pangilinan J."/>
            <person name="Lipzen A."/>
            <person name="Riley R."/>
            <person name="Andreopoulos W."/>
            <person name="He G."/>
            <person name="Johnson J."/>
            <person name="Nolan M."/>
            <person name="Tritt A."/>
            <person name="Barry K.W."/>
            <person name="Grigoriev I.V."/>
            <person name="Nagy L.G."/>
            <person name="Hibbett D."/>
            <person name="Henrissat B."/>
            <person name="Matheny P.B."/>
            <person name="Labbe J."/>
            <person name="Martin F.M."/>
        </authorList>
    </citation>
    <scope>NUCLEOTIDE SEQUENCE</scope>
    <source>
        <strain evidence="1">FP105234-sp</strain>
    </source>
</reference>
<dbReference type="EMBL" id="MU275855">
    <property type="protein sequence ID" value="KAI0051049.1"/>
    <property type="molecule type" value="Genomic_DNA"/>
</dbReference>
<feature type="non-terminal residue" evidence="1">
    <location>
        <position position="1"/>
    </location>
</feature>
<dbReference type="Proteomes" id="UP000814033">
    <property type="component" value="Unassembled WGS sequence"/>
</dbReference>
<organism evidence="1 2">
    <name type="scientific">Auriscalpium vulgare</name>
    <dbReference type="NCBI Taxonomy" id="40419"/>
    <lineage>
        <taxon>Eukaryota</taxon>
        <taxon>Fungi</taxon>
        <taxon>Dikarya</taxon>
        <taxon>Basidiomycota</taxon>
        <taxon>Agaricomycotina</taxon>
        <taxon>Agaricomycetes</taxon>
        <taxon>Russulales</taxon>
        <taxon>Auriscalpiaceae</taxon>
        <taxon>Auriscalpium</taxon>
    </lineage>
</organism>
<keyword evidence="2" id="KW-1185">Reference proteome</keyword>
<comment type="caution">
    <text evidence="1">The sequence shown here is derived from an EMBL/GenBank/DDBJ whole genome shotgun (WGS) entry which is preliminary data.</text>
</comment>
<protein>
    <submittedName>
        <fullName evidence="1">NAD(P)-binding protein</fullName>
    </submittedName>
</protein>
<evidence type="ECO:0000313" key="2">
    <source>
        <dbReference type="Proteomes" id="UP000814033"/>
    </source>
</evidence>
<sequence>KAERGGPAGLIAPWDEGGRGKFAGQPAVVIGGSSSVGQYAIQLAKLSGYDPIITIASAHNEAYCKSAGATHVIDYHKVPYSALPAAVAEIASSVPLVYDAISEADSQKASWEIAAPQGIVIVTRAPVVGKIGQEAEDGKRVFYTYGVVHTADNQEKGGILYRVLPSLLAEGLIKPNAVEVLPGGLAGIVGGLERLKAGKVSGVKLVAHPQETA</sequence>
<name>A0ACB8S3H9_9AGAM</name>
<reference evidence="1" key="1">
    <citation type="submission" date="2021-02" db="EMBL/GenBank/DDBJ databases">
        <authorList>
            <consortium name="DOE Joint Genome Institute"/>
            <person name="Ahrendt S."/>
            <person name="Looney B.P."/>
            <person name="Miyauchi S."/>
            <person name="Morin E."/>
            <person name="Drula E."/>
            <person name="Courty P.E."/>
            <person name="Chicoki N."/>
            <person name="Fauchery L."/>
            <person name="Kohler A."/>
            <person name="Kuo A."/>
            <person name="Labutti K."/>
            <person name="Pangilinan J."/>
            <person name="Lipzen A."/>
            <person name="Riley R."/>
            <person name="Andreopoulos W."/>
            <person name="He G."/>
            <person name="Johnson J."/>
            <person name="Barry K.W."/>
            <person name="Grigoriev I.V."/>
            <person name="Nagy L."/>
            <person name="Hibbett D."/>
            <person name="Henrissat B."/>
            <person name="Matheny P.B."/>
            <person name="Labbe J."/>
            <person name="Martin F."/>
        </authorList>
    </citation>
    <scope>NUCLEOTIDE SEQUENCE</scope>
    <source>
        <strain evidence="1">FP105234-sp</strain>
    </source>
</reference>
<evidence type="ECO:0000313" key="1">
    <source>
        <dbReference type="EMBL" id="KAI0051049.1"/>
    </source>
</evidence>
<accession>A0ACB8S3H9</accession>
<gene>
    <name evidence="1" type="ORF">FA95DRAFT_1535099</name>
</gene>